<keyword evidence="2" id="KW-1185">Reference proteome</keyword>
<dbReference type="HOGENOM" id="CLU_1090122_0_0_1"/>
<dbReference type="InParanoid" id="W4KIY9"/>
<dbReference type="AlphaFoldDB" id="W4KIY9"/>
<dbReference type="RefSeq" id="XP_009542624.1">
    <property type="nucleotide sequence ID" value="XM_009544329.1"/>
</dbReference>
<proteinExistence type="predicted"/>
<protein>
    <submittedName>
        <fullName evidence="1">Uncharacterized protein</fullName>
    </submittedName>
</protein>
<evidence type="ECO:0000313" key="1">
    <source>
        <dbReference type="EMBL" id="ETW85802.1"/>
    </source>
</evidence>
<organism evidence="1 2">
    <name type="scientific">Heterobasidion irregulare (strain TC 32-1)</name>
    <dbReference type="NCBI Taxonomy" id="747525"/>
    <lineage>
        <taxon>Eukaryota</taxon>
        <taxon>Fungi</taxon>
        <taxon>Dikarya</taxon>
        <taxon>Basidiomycota</taxon>
        <taxon>Agaricomycotina</taxon>
        <taxon>Agaricomycetes</taxon>
        <taxon>Russulales</taxon>
        <taxon>Bondarzewiaceae</taxon>
        <taxon>Heterobasidion</taxon>
        <taxon>Heterobasidion annosum species complex</taxon>
    </lineage>
</organism>
<evidence type="ECO:0000313" key="2">
    <source>
        <dbReference type="Proteomes" id="UP000030671"/>
    </source>
</evidence>
<gene>
    <name evidence="1" type="ORF">HETIRDRAFT_424918</name>
</gene>
<dbReference type="KEGG" id="hir:HETIRDRAFT_424918"/>
<dbReference type="Proteomes" id="UP000030671">
    <property type="component" value="Unassembled WGS sequence"/>
</dbReference>
<dbReference type="OrthoDB" id="2742740at2759"/>
<dbReference type="EMBL" id="KI925455">
    <property type="protein sequence ID" value="ETW85802.1"/>
    <property type="molecule type" value="Genomic_DNA"/>
</dbReference>
<name>W4KIY9_HETIT</name>
<dbReference type="GeneID" id="20674012"/>
<reference evidence="1 2" key="1">
    <citation type="journal article" date="2012" name="New Phytol.">
        <title>Insight into trade-off between wood decay and parasitism from the genome of a fungal forest pathogen.</title>
        <authorList>
            <person name="Olson A."/>
            <person name="Aerts A."/>
            <person name="Asiegbu F."/>
            <person name="Belbahri L."/>
            <person name="Bouzid O."/>
            <person name="Broberg A."/>
            <person name="Canback B."/>
            <person name="Coutinho P.M."/>
            <person name="Cullen D."/>
            <person name="Dalman K."/>
            <person name="Deflorio G."/>
            <person name="van Diepen L.T."/>
            <person name="Dunand C."/>
            <person name="Duplessis S."/>
            <person name="Durling M."/>
            <person name="Gonthier P."/>
            <person name="Grimwood J."/>
            <person name="Fossdal C.G."/>
            <person name="Hansson D."/>
            <person name="Henrissat B."/>
            <person name="Hietala A."/>
            <person name="Himmelstrand K."/>
            <person name="Hoffmeister D."/>
            <person name="Hogberg N."/>
            <person name="James T.Y."/>
            <person name="Karlsson M."/>
            <person name="Kohler A."/>
            <person name="Kues U."/>
            <person name="Lee Y.H."/>
            <person name="Lin Y.C."/>
            <person name="Lind M."/>
            <person name="Lindquist E."/>
            <person name="Lombard V."/>
            <person name="Lucas S."/>
            <person name="Lunden K."/>
            <person name="Morin E."/>
            <person name="Murat C."/>
            <person name="Park J."/>
            <person name="Raffaello T."/>
            <person name="Rouze P."/>
            <person name="Salamov A."/>
            <person name="Schmutz J."/>
            <person name="Solheim H."/>
            <person name="Stahlberg J."/>
            <person name="Velez H."/>
            <person name="de Vries R.P."/>
            <person name="Wiebenga A."/>
            <person name="Woodward S."/>
            <person name="Yakovlev I."/>
            <person name="Garbelotto M."/>
            <person name="Martin F."/>
            <person name="Grigoriev I.V."/>
            <person name="Stenlid J."/>
        </authorList>
    </citation>
    <scope>NUCLEOTIDE SEQUENCE [LARGE SCALE GENOMIC DNA]</scope>
    <source>
        <strain evidence="1 2">TC 32-1</strain>
    </source>
</reference>
<sequence>MPPIQPHSPPEARDLNKPDVYYCGCMACLNKGKSWRSRTIWYEHKQDREAQQAVGQISARNLLHRIPTRTWTHWKHAWLHEDGLMADMGQMHPRHQAGTVENGNPIDPDQLDENAAPLPVLDDRDQLQQAIQDLEDLIENLDIEDPGDIGGIEGGRGIQALEDLVEEERQPDIKGNNAETSRIPSVNTALKFINALKSACLEDDKLDSGVLERLCHPLEEVTELDDPDIRLSIDLFLTNRDGSEKIYNKSRAACL</sequence>
<accession>W4KIY9</accession>